<sequence>MKANREHALQLNKGVLWISLVGLPNYLDKIQLWAALSQDAHMLSRPRA</sequence>
<dbReference type="EMBL" id="CZPZ01000035">
    <property type="protein sequence ID" value="CUS39619.1"/>
    <property type="molecule type" value="Genomic_DNA"/>
</dbReference>
<evidence type="ECO:0000313" key="1">
    <source>
        <dbReference type="EMBL" id="CUS39619.1"/>
    </source>
</evidence>
<proteinExistence type="predicted"/>
<name>A0A0S4LPW2_9BACT</name>
<gene>
    <name evidence="1" type="ORF">COMA2_80083</name>
</gene>
<protein>
    <submittedName>
        <fullName evidence="1">Uncharacterized protein</fullName>
    </submittedName>
</protein>
<dbReference type="AlphaFoldDB" id="A0A0S4LPW2"/>
<accession>A0A0S4LPW2</accession>
<dbReference type="STRING" id="1742973.COMA2_80083"/>
<evidence type="ECO:0000313" key="2">
    <source>
        <dbReference type="Proteomes" id="UP000198736"/>
    </source>
</evidence>
<keyword evidence="2" id="KW-1185">Reference proteome</keyword>
<dbReference type="Proteomes" id="UP000198736">
    <property type="component" value="Unassembled WGS sequence"/>
</dbReference>
<reference evidence="2" key="1">
    <citation type="submission" date="2015-10" db="EMBL/GenBank/DDBJ databases">
        <authorList>
            <person name="Luecker S."/>
            <person name="Luecker S."/>
        </authorList>
    </citation>
    <scope>NUCLEOTIDE SEQUENCE [LARGE SCALE GENOMIC DNA]</scope>
</reference>
<organism evidence="1 2">
    <name type="scientific">Candidatus Nitrospira nitrificans</name>
    <dbReference type="NCBI Taxonomy" id="1742973"/>
    <lineage>
        <taxon>Bacteria</taxon>
        <taxon>Pseudomonadati</taxon>
        <taxon>Nitrospirota</taxon>
        <taxon>Nitrospiria</taxon>
        <taxon>Nitrospirales</taxon>
        <taxon>Nitrospiraceae</taxon>
        <taxon>Nitrospira</taxon>
    </lineage>
</organism>